<evidence type="ECO:0000313" key="2">
    <source>
        <dbReference type="EMBL" id="GGL58223.1"/>
    </source>
</evidence>
<keyword evidence="3" id="KW-1185">Reference proteome</keyword>
<dbReference type="OrthoDB" id="27846at2157"/>
<dbReference type="Proteomes" id="UP000607197">
    <property type="component" value="Unassembled WGS sequence"/>
</dbReference>
<dbReference type="EMBL" id="BMPG01000002">
    <property type="protein sequence ID" value="GGL58223.1"/>
    <property type="molecule type" value="Genomic_DNA"/>
</dbReference>
<gene>
    <name evidence="2" type="ORF">GCM10009039_15560</name>
</gene>
<dbReference type="InterPro" id="IPR029045">
    <property type="entry name" value="ClpP/crotonase-like_dom_sf"/>
</dbReference>
<name>A0A830FJ96_9EURY</name>
<dbReference type="GO" id="GO:0008300">
    <property type="term" value="P:isoprenoid catabolic process"/>
    <property type="evidence" value="ECO:0007669"/>
    <property type="project" value="TreeGrafter"/>
</dbReference>
<organism evidence="2 3">
    <name type="scientific">Halocalculus aciditolerans</name>
    <dbReference type="NCBI Taxonomy" id="1383812"/>
    <lineage>
        <taxon>Archaea</taxon>
        <taxon>Methanobacteriati</taxon>
        <taxon>Methanobacteriota</taxon>
        <taxon>Stenosarchaea group</taxon>
        <taxon>Halobacteria</taxon>
        <taxon>Halobacteriales</taxon>
        <taxon>Halobacteriaceae</taxon>
        <taxon>Halocalculus</taxon>
    </lineage>
</organism>
<dbReference type="PANTHER" id="PTHR42964">
    <property type="entry name" value="ENOYL-COA HYDRATASE"/>
    <property type="match status" value="1"/>
</dbReference>
<dbReference type="AlphaFoldDB" id="A0A830FJ96"/>
<dbReference type="Pfam" id="PF00378">
    <property type="entry name" value="ECH_1"/>
    <property type="match status" value="1"/>
</dbReference>
<dbReference type="InterPro" id="IPR051683">
    <property type="entry name" value="Enoyl-CoA_Hydratase/Isomerase"/>
</dbReference>
<dbReference type="CDD" id="cd06558">
    <property type="entry name" value="crotonase-like"/>
    <property type="match status" value="1"/>
</dbReference>
<dbReference type="InterPro" id="IPR001753">
    <property type="entry name" value="Enoyl-CoA_hydra/iso"/>
</dbReference>
<dbReference type="PANTHER" id="PTHR42964:SF1">
    <property type="entry name" value="POLYKETIDE BIOSYNTHESIS ENOYL-COA HYDRATASE PKSH-RELATED"/>
    <property type="match status" value="1"/>
</dbReference>
<dbReference type="Gene3D" id="3.90.226.10">
    <property type="entry name" value="2-enoyl-CoA Hydratase, Chain A, domain 1"/>
    <property type="match status" value="1"/>
</dbReference>
<dbReference type="SUPFAM" id="SSF52096">
    <property type="entry name" value="ClpP/crotonase"/>
    <property type="match status" value="1"/>
</dbReference>
<proteinExistence type="inferred from homology"/>
<accession>A0A830FJ96</accession>
<sequence>MRITDEDGVRWVTFDRPDVKNAMTTDVARDLADAVDGVDVESHDAVVLTGEGDAFCAGGDVQWMAERDERTREGYERVLDTFGRIVEAALSSSVPIVARVNGDAVGAGLALAAVADFAYATADARFSCAFVRVGLIPDTGGTHLLPRLVGLRAAKRLAFTGEFVSADEAATLGLVNDAVPADELDETVEAILSTLAARPTRTIGLTKEAIHGNLARGWRDANEREAALQTQAMDTPEHDEGVAAFLEKRDPDYPS</sequence>
<dbReference type="Gene3D" id="1.10.12.10">
    <property type="entry name" value="Lyase 2-enoyl-coa Hydratase, Chain A, domain 2"/>
    <property type="match status" value="1"/>
</dbReference>
<dbReference type="RefSeq" id="WP_188977623.1">
    <property type="nucleotide sequence ID" value="NZ_BMPG01000002.1"/>
</dbReference>
<evidence type="ECO:0000313" key="3">
    <source>
        <dbReference type="Proteomes" id="UP000607197"/>
    </source>
</evidence>
<protein>
    <submittedName>
        <fullName evidence="2">Enoyl-CoA hydratase</fullName>
    </submittedName>
</protein>
<comment type="caution">
    <text evidence="2">The sequence shown here is derived from an EMBL/GenBank/DDBJ whole genome shotgun (WGS) entry which is preliminary data.</text>
</comment>
<reference evidence="2" key="2">
    <citation type="submission" date="2020-09" db="EMBL/GenBank/DDBJ databases">
        <authorList>
            <person name="Sun Q."/>
            <person name="Ohkuma M."/>
        </authorList>
    </citation>
    <scope>NUCLEOTIDE SEQUENCE</scope>
    <source>
        <strain evidence="2">JCM 19596</strain>
    </source>
</reference>
<comment type="similarity">
    <text evidence="1">Belongs to the enoyl-CoA hydratase/isomerase family.</text>
</comment>
<evidence type="ECO:0000256" key="1">
    <source>
        <dbReference type="ARBA" id="ARBA00005254"/>
    </source>
</evidence>
<dbReference type="InterPro" id="IPR014748">
    <property type="entry name" value="Enoyl-CoA_hydra_C"/>
</dbReference>
<reference evidence="2" key="1">
    <citation type="journal article" date="2014" name="Int. J. Syst. Evol. Microbiol.">
        <title>Complete genome sequence of Corynebacterium casei LMG S-19264T (=DSM 44701T), isolated from a smear-ripened cheese.</title>
        <authorList>
            <consortium name="US DOE Joint Genome Institute (JGI-PGF)"/>
            <person name="Walter F."/>
            <person name="Albersmeier A."/>
            <person name="Kalinowski J."/>
            <person name="Ruckert C."/>
        </authorList>
    </citation>
    <scope>NUCLEOTIDE SEQUENCE</scope>
    <source>
        <strain evidence="2">JCM 19596</strain>
    </source>
</reference>